<dbReference type="AlphaFoldDB" id="A0A3A4B2D0"/>
<accession>A0A3A4B2D0</accession>
<keyword evidence="2" id="KW-0804">Transcription</keyword>
<dbReference type="RefSeq" id="WP_119925629.1">
    <property type="nucleotide sequence ID" value="NZ_QZEY01000002.1"/>
</dbReference>
<protein>
    <recommendedName>
        <fullName evidence="5">Putative zinc-finger domain-containing protein</fullName>
    </recommendedName>
</protein>
<keyword evidence="4" id="KW-0812">Transmembrane</keyword>
<evidence type="ECO:0000313" key="6">
    <source>
        <dbReference type="EMBL" id="RJL34328.1"/>
    </source>
</evidence>
<dbReference type="Pfam" id="PF13490">
    <property type="entry name" value="zf-HC2"/>
    <property type="match status" value="1"/>
</dbReference>
<evidence type="ECO:0000259" key="5">
    <source>
        <dbReference type="Pfam" id="PF13490"/>
    </source>
</evidence>
<feature type="transmembrane region" description="Helical" evidence="4">
    <location>
        <begin position="95"/>
        <end position="116"/>
    </location>
</feature>
<reference evidence="6 7" key="1">
    <citation type="submission" date="2018-09" db="EMBL/GenBank/DDBJ databases">
        <title>YIM 75507 draft genome.</title>
        <authorList>
            <person name="Tang S."/>
            <person name="Feng Y."/>
        </authorList>
    </citation>
    <scope>NUCLEOTIDE SEQUENCE [LARGE SCALE GENOMIC DNA]</scope>
    <source>
        <strain evidence="6 7">YIM 75507</strain>
    </source>
</reference>
<dbReference type="OrthoDB" id="5185837at2"/>
<dbReference type="InterPro" id="IPR041916">
    <property type="entry name" value="Anti_sigma_zinc_sf"/>
</dbReference>
<comment type="caution">
    <text evidence="6">The sequence shown here is derived from an EMBL/GenBank/DDBJ whole genome shotgun (WGS) entry which is preliminary data.</text>
</comment>
<keyword evidence="1" id="KW-0805">Transcription regulation</keyword>
<evidence type="ECO:0000313" key="7">
    <source>
        <dbReference type="Proteomes" id="UP000265768"/>
    </source>
</evidence>
<feature type="domain" description="Putative zinc-finger" evidence="5">
    <location>
        <begin position="10"/>
        <end position="37"/>
    </location>
</feature>
<dbReference type="Proteomes" id="UP000265768">
    <property type="component" value="Unassembled WGS sequence"/>
</dbReference>
<keyword evidence="7" id="KW-1185">Reference proteome</keyword>
<keyword evidence="4" id="KW-1133">Transmembrane helix</keyword>
<name>A0A3A4B2D0_9ACTN</name>
<feature type="region of interest" description="Disordered" evidence="3">
    <location>
        <begin position="116"/>
        <end position="139"/>
    </location>
</feature>
<evidence type="ECO:0000256" key="2">
    <source>
        <dbReference type="ARBA" id="ARBA00023163"/>
    </source>
</evidence>
<evidence type="ECO:0000256" key="1">
    <source>
        <dbReference type="ARBA" id="ARBA00023015"/>
    </source>
</evidence>
<dbReference type="InterPro" id="IPR027383">
    <property type="entry name" value="Znf_put"/>
</dbReference>
<dbReference type="Gene3D" id="1.10.10.1320">
    <property type="entry name" value="Anti-sigma factor, zinc-finger domain"/>
    <property type="match status" value="1"/>
</dbReference>
<organism evidence="6 7">
    <name type="scientific">Bailinhaonella thermotolerans</name>
    <dbReference type="NCBI Taxonomy" id="1070861"/>
    <lineage>
        <taxon>Bacteria</taxon>
        <taxon>Bacillati</taxon>
        <taxon>Actinomycetota</taxon>
        <taxon>Actinomycetes</taxon>
        <taxon>Streptosporangiales</taxon>
        <taxon>Streptosporangiaceae</taxon>
        <taxon>Bailinhaonella</taxon>
    </lineage>
</organism>
<keyword evidence="4" id="KW-0472">Membrane</keyword>
<gene>
    <name evidence="6" type="ORF">D5H75_07730</name>
</gene>
<evidence type="ECO:0000256" key="3">
    <source>
        <dbReference type="SAM" id="MobiDB-lite"/>
    </source>
</evidence>
<proteinExistence type="predicted"/>
<dbReference type="EMBL" id="QZEY01000002">
    <property type="protein sequence ID" value="RJL34328.1"/>
    <property type="molecule type" value="Genomic_DNA"/>
</dbReference>
<sequence length="242" mass="24761">MNESVAHTDVAAYALGLLTAEDARAFEAHLAGCDSCAAELAGLGGMAGLLRAARDDAGGDPGEVPAEPGAAGPGNVIGFLRARNEAERRRSRHRWLVAAAMAVLLPVGGGVVGSALSTPDPASHHGTASPARDLLGRGDRFTAPASPAGVGMTVALEDKAWGTHIGLRLTGVRGPLTCSLIAVDRAGREQTITNWRVPEKGYGVPGGPEPLYVHGGAALSRPDLAALRVRTTDGRTLNAITF</sequence>
<evidence type="ECO:0000256" key="4">
    <source>
        <dbReference type="SAM" id="Phobius"/>
    </source>
</evidence>